<gene>
    <name evidence="1" type="ORF">mMyoMyo1_009769</name>
</gene>
<comment type="caution">
    <text evidence="1">The sequence shown here is derived from an EMBL/GenBank/DDBJ whole genome shotgun (WGS) entry which is preliminary data.</text>
</comment>
<dbReference type="AlphaFoldDB" id="A0A7J7ZYT2"/>
<name>A0A7J7ZYT2_MYOMY</name>
<sequence length="132" mass="15481">MPTTQVYALDRNRTWYLSVRRPTLYPLNQTSFSLKAFLLALYSLRCREVERPFLPWWLFKKTNKSDVICLQWSSREGCRGRTLWHVPDTHECKSWLSKFTTWVTRTISLPSLGLQDLILGLIVTVPLGCVMM</sequence>
<evidence type="ECO:0000313" key="1">
    <source>
        <dbReference type="EMBL" id="KAF6378880.1"/>
    </source>
</evidence>
<evidence type="ECO:0000313" key="2">
    <source>
        <dbReference type="Proteomes" id="UP000527355"/>
    </source>
</evidence>
<accession>A0A7J7ZYT2</accession>
<keyword evidence="2" id="KW-1185">Reference proteome</keyword>
<dbReference type="EMBL" id="JABWUV010000002">
    <property type="protein sequence ID" value="KAF6378880.1"/>
    <property type="molecule type" value="Genomic_DNA"/>
</dbReference>
<reference evidence="1 2" key="1">
    <citation type="journal article" date="2020" name="Nature">
        <title>Six reference-quality genomes reveal evolution of bat adaptations.</title>
        <authorList>
            <person name="Jebb D."/>
            <person name="Huang Z."/>
            <person name="Pippel M."/>
            <person name="Hughes G.M."/>
            <person name="Lavrichenko K."/>
            <person name="Devanna P."/>
            <person name="Winkler S."/>
            <person name="Jermiin L.S."/>
            <person name="Skirmuntt E.C."/>
            <person name="Katzourakis A."/>
            <person name="Burkitt-Gray L."/>
            <person name="Ray D.A."/>
            <person name="Sullivan K.A.M."/>
            <person name="Roscito J.G."/>
            <person name="Kirilenko B.M."/>
            <person name="Davalos L.M."/>
            <person name="Corthals A.P."/>
            <person name="Power M.L."/>
            <person name="Jones G."/>
            <person name="Ransome R.D."/>
            <person name="Dechmann D.K.N."/>
            <person name="Locatelli A.G."/>
            <person name="Puechmaille S.J."/>
            <person name="Fedrigo O."/>
            <person name="Jarvis E.D."/>
            <person name="Hiller M."/>
            <person name="Vernes S.C."/>
            <person name="Myers E.W."/>
            <person name="Teeling E.C."/>
        </authorList>
    </citation>
    <scope>NUCLEOTIDE SEQUENCE [LARGE SCALE GENOMIC DNA]</scope>
    <source>
        <strain evidence="1">MMyoMyo1</strain>
        <tissue evidence="1">Flight muscle</tissue>
    </source>
</reference>
<dbReference type="Proteomes" id="UP000527355">
    <property type="component" value="Unassembled WGS sequence"/>
</dbReference>
<protein>
    <submittedName>
        <fullName evidence="1">Uncharacterized protein</fullName>
    </submittedName>
</protein>
<proteinExistence type="predicted"/>
<organism evidence="1 2">
    <name type="scientific">Myotis myotis</name>
    <name type="common">Greater mouse-eared bat</name>
    <name type="synonym">Vespertilio myotis</name>
    <dbReference type="NCBI Taxonomy" id="51298"/>
    <lineage>
        <taxon>Eukaryota</taxon>
        <taxon>Metazoa</taxon>
        <taxon>Chordata</taxon>
        <taxon>Craniata</taxon>
        <taxon>Vertebrata</taxon>
        <taxon>Euteleostomi</taxon>
        <taxon>Mammalia</taxon>
        <taxon>Eutheria</taxon>
        <taxon>Laurasiatheria</taxon>
        <taxon>Chiroptera</taxon>
        <taxon>Yangochiroptera</taxon>
        <taxon>Vespertilionidae</taxon>
        <taxon>Myotis</taxon>
    </lineage>
</organism>